<dbReference type="AlphaFoldDB" id="A0A7T4PLC3"/>
<protein>
    <submittedName>
        <fullName evidence="1">Phytanoyl-CoA dioxygenase family protein</fullName>
    </submittedName>
</protein>
<dbReference type="EMBL" id="CP065959">
    <property type="protein sequence ID" value="QQC92350.1"/>
    <property type="molecule type" value="Genomic_DNA"/>
</dbReference>
<proteinExistence type="predicted"/>
<keyword evidence="1" id="KW-0560">Oxidoreductase</keyword>
<dbReference type="SUPFAM" id="SSF51197">
    <property type="entry name" value="Clavaminate synthase-like"/>
    <property type="match status" value="1"/>
</dbReference>
<organism evidence="1 2">
    <name type="scientific">Streptomyces alfalfae</name>
    <dbReference type="NCBI Taxonomy" id="1642299"/>
    <lineage>
        <taxon>Bacteria</taxon>
        <taxon>Bacillati</taxon>
        <taxon>Actinomycetota</taxon>
        <taxon>Actinomycetes</taxon>
        <taxon>Kitasatosporales</taxon>
        <taxon>Streptomycetaceae</taxon>
        <taxon>Streptomyces</taxon>
    </lineage>
</organism>
<reference evidence="1 2" key="1">
    <citation type="submission" date="2020-12" db="EMBL/GenBank/DDBJ databases">
        <title>Identification and biosynthesis of polyene macrolides produced by Streptomyces alfalfae Men-myco-93-63.</title>
        <authorList>
            <person name="Liu D."/>
            <person name="Li Y."/>
            <person name="Liu L."/>
            <person name="Han X."/>
            <person name="Shen F."/>
        </authorList>
    </citation>
    <scope>NUCLEOTIDE SEQUENCE [LARGE SCALE GENOMIC DNA]</scope>
    <source>
        <strain evidence="1 2">Men-myco-93-63</strain>
    </source>
</reference>
<accession>A0A7T4PLC3</accession>
<keyword evidence="1" id="KW-0223">Dioxygenase</keyword>
<dbReference type="Gene3D" id="2.60.120.620">
    <property type="entry name" value="q2cbj1_9rhob like domain"/>
    <property type="match status" value="1"/>
</dbReference>
<evidence type="ECO:0000313" key="1">
    <source>
        <dbReference type="EMBL" id="QQC92350.1"/>
    </source>
</evidence>
<dbReference type="PANTHER" id="PTHR40128:SF1">
    <property type="entry name" value="PHYTANOYL-COA HYDROXYLASE"/>
    <property type="match status" value="1"/>
</dbReference>
<dbReference type="Pfam" id="PF05721">
    <property type="entry name" value="PhyH"/>
    <property type="match status" value="1"/>
</dbReference>
<dbReference type="RefSeq" id="WP_198504120.1">
    <property type="nucleotide sequence ID" value="NZ_CP065959.1"/>
</dbReference>
<gene>
    <name evidence="1" type="ORF">I8755_31100</name>
</gene>
<dbReference type="Proteomes" id="UP000596130">
    <property type="component" value="Chromosome"/>
</dbReference>
<sequence length="286" mass="31784">MNLSSNGVPIPFTPELFAPLRPSADLLSPRDPAALRRRLHGDGYLYLPGLLDRADVLRLRGHYFSLFPPGLLAEGGEPEAGVFSGRVPEGVPEYGVAGHPAYAFVRSAAFDDFVGDPVLAALASQLLDAEARMLPRRILRHFHRGTRRASRAHVDFDYMDQGSPRVVTFWIPVGDCPPRTGALVYLEGSHRLPPEEYEPLRDITDRPGDRRQICHDLELTAKALGRRWLWADFAAGDVMVHLPRIIHASLDTTTDAMRLSVDARFVRAGDTPDPRWLRPWSADDGA</sequence>
<dbReference type="PANTHER" id="PTHR40128">
    <property type="entry name" value="EXPRESSED PROTEIN"/>
    <property type="match status" value="1"/>
</dbReference>
<name>A0A7T4PLC3_9ACTN</name>
<dbReference type="GO" id="GO:0016706">
    <property type="term" value="F:2-oxoglutarate-dependent dioxygenase activity"/>
    <property type="evidence" value="ECO:0007669"/>
    <property type="project" value="UniProtKB-ARBA"/>
</dbReference>
<dbReference type="InterPro" id="IPR008775">
    <property type="entry name" value="Phytyl_CoA_dOase-like"/>
</dbReference>
<evidence type="ECO:0000313" key="2">
    <source>
        <dbReference type="Proteomes" id="UP000596130"/>
    </source>
</evidence>